<sequence length="299" mass="29742">MNGRGPRTPPVPDAPGLPGAPAMSETPGRAETPGLAEVPGRADAPGLPGAPAVPGGGRGPLAVALRAAAPGVLVAWVAPLLAYALLRPHTGSEVTALALGAAIPVAFTLGEFLWHRRVDPVGAVGCAGFVLALAAAALSGGNSFVLKLHDTWLTGPLGLAMLISAAMRKPLLAVVLRFAMARRGPAPGLAAPGLAAPGLAAPGLAAPGLAGRAGRGPLMVLTALIGALLLVHALVIVALALALPTGTFLSVSRPVGLAVLGVGSLPLLWYRARLRRSLAALRQTPQPAPPPPTPETNGH</sequence>
<evidence type="ECO:0000313" key="4">
    <source>
        <dbReference type="Proteomes" id="UP000272474"/>
    </source>
</evidence>
<feature type="compositionally biased region" description="Low complexity" evidence="1">
    <location>
        <begin position="39"/>
        <end position="53"/>
    </location>
</feature>
<evidence type="ECO:0000256" key="1">
    <source>
        <dbReference type="SAM" id="MobiDB-lite"/>
    </source>
</evidence>
<feature type="transmembrane region" description="Helical" evidence="2">
    <location>
        <begin position="255"/>
        <end position="272"/>
    </location>
</feature>
<evidence type="ECO:0000256" key="2">
    <source>
        <dbReference type="SAM" id="Phobius"/>
    </source>
</evidence>
<comment type="caution">
    <text evidence="3">The sequence shown here is derived from an EMBL/GenBank/DDBJ whole genome shotgun (WGS) entry which is preliminary data.</text>
</comment>
<feature type="transmembrane region" description="Helical" evidence="2">
    <location>
        <begin position="96"/>
        <end position="114"/>
    </location>
</feature>
<feature type="transmembrane region" description="Helical" evidence="2">
    <location>
        <begin position="159"/>
        <end position="179"/>
    </location>
</feature>
<organism evidence="3 4">
    <name type="scientific">Streptomyces hoynatensis</name>
    <dbReference type="NCBI Taxonomy" id="1141874"/>
    <lineage>
        <taxon>Bacteria</taxon>
        <taxon>Bacillati</taxon>
        <taxon>Actinomycetota</taxon>
        <taxon>Actinomycetes</taxon>
        <taxon>Kitasatosporales</taxon>
        <taxon>Streptomycetaceae</taxon>
        <taxon>Streptomyces</taxon>
    </lineage>
</organism>
<feature type="transmembrane region" description="Helical" evidence="2">
    <location>
        <begin position="63"/>
        <end position="84"/>
    </location>
</feature>
<gene>
    <name evidence="3" type="ORF">D7294_21170</name>
</gene>
<keyword evidence="2" id="KW-0812">Transmembrane</keyword>
<protein>
    <submittedName>
        <fullName evidence="3">Uncharacterized protein</fullName>
    </submittedName>
</protein>
<reference evidence="3 4" key="1">
    <citation type="journal article" date="2014" name="Int. J. Syst. Evol. Microbiol.">
        <title>Streptomyces hoynatensis sp. nov., isolated from deep marine sediment.</title>
        <authorList>
            <person name="Veyisoglu A."/>
            <person name="Sahin N."/>
        </authorList>
    </citation>
    <scope>NUCLEOTIDE SEQUENCE [LARGE SCALE GENOMIC DNA]</scope>
    <source>
        <strain evidence="3 4">KCTC 29097</strain>
    </source>
</reference>
<dbReference type="AlphaFoldDB" id="A0A3A9YV99"/>
<name>A0A3A9YV99_9ACTN</name>
<dbReference type="Proteomes" id="UP000272474">
    <property type="component" value="Unassembled WGS sequence"/>
</dbReference>
<dbReference type="NCBIfam" id="NF041646">
    <property type="entry name" value="VC0807_fam"/>
    <property type="match status" value="1"/>
</dbReference>
<feature type="transmembrane region" description="Helical" evidence="2">
    <location>
        <begin position="218"/>
        <end position="243"/>
    </location>
</feature>
<dbReference type="Pfam" id="PF01744">
    <property type="entry name" value="GLTT"/>
    <property type="match status" value="1"/>
</dbReference>
<accession>A0A3A9YV99</accession>
<dbReference type="InterPro" id="IPR008164">
    <property type="entry name" value="XGLTT_rpt"/>
</dbReference>
<feature type="transmembrane region" description="Helical" evidence="2">
    <location>
        <begin position="121"/>
        <end position="139"/>
    </location>
</feature>
<keyword evidence="2" id="KW-1133">Transmembrane helix</keyword>
<keyword evidence="4" id="KW-1185">Reference proteome</keyword>
<evidence type="ECO:0000313" key="3">
    <source>
        <dbReference type="EMBL" id="RKN39504.1"/>
    </source>
</evidence>
<feature type="region of interest" description="Disordered" evidence="1">
    <location>
        <begin position="1"/>
        <end position="53"/>
    </location>
</feature>
<dbReference type="EMBL" id="RBAL01000013">
    <property type="protein sequence ID" value="RKN39504.1"/>
    <property type="molecule type" value="Genomic_DNA"/>
</dbReference>
<proteinExistence type="predicted"/>
<keyword evidence="2" id="KW-0472">Membrane</keyword>